<evidence type="ECO:0000256" key="1">
    <source>
        <dbReference type="SAM" id="MobiDB-lite"/>
    </source>
</evidence>
<evidence type="ECO:0000313" key="3">
    <source>
        <dbReference type="Proteomes" id="UP000289886"/>
    </source>
</evidence>
<name>A0A444V1V3_ACIRT</name>
<dbReference type="EMBL" id="SCEB01003464">
    <property type="protein sequence ID" value="RXM94362.1"/>
    <property type="molecule type" value="Genomic_DNA"/>
</dbReference>
<gene>
    <name evidence="2" type="ORF">EOD39_18072</name>
</gene>
<dbReference type="Proteomes" id="UP000289886">
    <property type="component" value="Unassembled WGS sequence"/>
</dbReference>
<keyword evidence="3" id="KW-1185">Reference proteome</keyword>
<dbReference type="AlphaFoldDB" id="A0A444V1V3"/>
<reference evidence="2 3" key="1">
    <citation type="submission" date="2019-01" db="EMBL/GenBank/DDBJ databases">
        <title>Draft Genome and Complete Hox-Cluster Characterization of the Sterlet Sturgeon (Acipenser ruthenus).</title>
        <authorList>
            <person name="Wei Q."/>
        </authorList>
    </citation>
    <scope>NUCLEOTIDE SEQUENCE [LARGE SCALE GENOMIC DNA]</scope>
    <source>
        <strain evidence="2">WHYD16114868_AA</strain>
        <tissue evidence="2">Blood</tissue>
    </source>
</reference>
<feature type="region of interest" description="Disordered" evidence="1">
    <location>
        <begin position="15"/>
        <end position="36"/>
    </location>
</feature>
<organism evidence="2 3">
    <name type="scientific">Acipenser ruthenus</name>
    <name type="common">Sterlet sturgeon</name>
    <dbReference type="NCBI Taxonomy" id="7906"/>
    <lineage>
        <taxon>Eukaryota</taxon>
        <taxon>Metazoa</taxon>
        <taxon>Chordata</taxon>
        <taxon>Craniata</taxon>
        <taxon>Vertebrata</taxon>
        <taxon>Euteleostomi</taxon>
        <taxon>Actinopterygii</taxon>
        <taxon>Chondrostei</taxon>
        <taxon>Acipenseriformes</taxon>
        <taxon>Acipenseridae</taxon>
        <taxon>Acipenser</taxon>
    </lineage>
</organism>
<protein>
    <submittedName>
        <fullName evidence="2">Uncharacterized protein</fullName>
    </submittedName>
</protein>
<sequence>MFLLLCESQSANPVFPTPAVSRARHSSSKAQPHSAAQSTASAAALVTAAAPAFQLHAQHFQSQHQAPVTFSVQSSPTLSLFPNLLMDQRADEPAAADKYAANLSHAPQRDFLRHQWPSGSISPVRFRAVGSPVPSTDILRHSLPSPSPGVPSTNLGLNSSLSAVLCSAWQYMSVALAPSTNSSYSTAWSAFLDLAFIIYLRDILRLSPSSIKSCISSIQHFYWIMSIPAPALLSIPAVSLTLCGIERSLPPSFPSRLPITSDILLNLISIVRHGCFNPVNYLVMESICLV</sequence>
<comment type="caution">
    <text evidence="2">The sequence shown here is derived from an EMBL/GenBank/DDBJ whole genome shotgun (WGS) entry which is preliminary data.</text>
</comment>
<evidence type="ECO:0000313" key="2">
    <source>
        <dbReference type="EMBL" id="RXM94362.1"/>
    </source>
</evidence>
<proteinExistence type="predicted"/>
<accession>A0A444V1V3</accession>